<keyword evidence="3" id="KW-1185">Reference proteome</keyword>
<organism evidence="2 3">
    <name type="scientific">Fusarium oligoseptatum</name>
    <dbReference type="NCBI Taxonomy" id="2604345"/>
    <lineage>
        <taxon>Eukaryota</taxon>
        <taxon>Fungi</taxon>
        <taxon>Dikarya</taxon>
        <taxon>Ascomycota</taxon>
        <taxon>Pezizomycotina</taxon>
        <taxon>Sordariomycetes</taxon>
        <taxon>Hypocreomycetidae</taxon>
        <taxon>Hypocreales</taxon>
        <taxon>Nectriaceae</taxon>
        <taxon>Fusarium</taxon>
        <taxon>Fusarium solani species complex</taxon>
    </lineage>
</organism>
<gene>
    <name evidence="2" type="ORF">CEP52_007277</name>
</gene>
<dbReference type="InterPro" id="IPR021463">
    <property type="entry name" value="Methyltransf_34"/>
</dbReference>
<feature type="region of interest" description="Disordered" evidence="1">
    <location>
        <begin position="1"/>
        <end position="51"/>
    </location>
</feature>
<sequence>MSSPRDWPVGRFGRSGGFTDCTPLSFSNGIYKPPPPPPDRRRRRQSNSLDLRARRTHTYVLADQARLDLCHFQIKKWSRRRAPPKRLPLQSKATRSRPLRRKNQEASSPPLQSQAEQQRLLNVFSNAFNSVLTSDDFAGLLQEVKQALFNRDFATAFGREDYLEAYAARWSPTRTLCYTTVFLSIKEHLDGILEGSSNGKNLKSSTQAGLTNDSDALERDTEPGEASAEKGPDASKPEDAQPRSTLRMLSIGGCAAEHLALASYLQSTSSNGHLTLLDSAPWASVISSLESSTNSPPPISKYASAAARAANRPLLEPGQLSVEVVQQDVLALDVNSLTAQCAGGKVPIVVTLLFTLNELYTSGGIAKTTKFLKNLGQALAPGSLVLVVDSPGSYSEAALGKEKKRYPMQWLLDHTLLETETPGYSWEKLQSDDSIWFRLPEGLSYPIPLENMRYQIHLYRLEKSS</sequence>
<dbReference type="AlphaFoldDB" id="A0A428TNW7"/>
<name>A0A428TNW7_9HYPO</name>
<evidence type="ECO:0000313" key="3">
    <source>
        <dbReference type="Proteomes" id="UP000287144"/>
    </source>
</evidence>
<accession>A0A428TNW7</accession>
<feature type="region of interest" description="Disordered" evidence="1">
    <location>
        <begin position="81"/>
        <end position="114"/>
    </location>
</feature>
<reference evidence="2 3" key="1">
    <citation type="submission" date="2017-06" db="EMBL/GenBank/DDBJ databases">
        <title>Comparative genomic analysis of Ambrosia Fusariam Clade fungi.</title>
        <authorList>
            <person name="Stajich J.E."/>
            <person name="Carrillo J."/>
            <person name="Kijimoto T."/>
            <person name="Eskalen A."/>
            <person name="O'Donnell K."/>
            <person name="Kasson M."/>
        </authorList>
    </citation>
    <scope>NUCLEOTIDE SEQUENCE [LARGE SCALE GENOMIC DNA]</scope>
    <source>
        <strain evidence="2 3">NRRL62579</strain>
    </source>
</reference>
<protein>
    <recommendedName>
        <fullName evidence="4">25S rRNA (Uridine(2843)-N(3))-methyltransferase</fullName>
    </recommendedName>
</protein>
<feature type="compositionally biased region" description="Polar residues" evidence="1">
    <location>
        <begin position="196"/>
        <end position="214"/>
    </location>
</feature>
<feature type="compositionally biased region" description="Polar residues" evidence="1">
    <location>
        <begin position="105"/>
        <end position="114"/>
    </location>
</feature>
<dbReference type="Pfam" id="PF11312">
    <property type="entry name" value="Methyltransf_34"/>
    <property type="match status" value="1"/>
</dbReference>
<dbReference type="EMBL" id="NKCK01000065">
    <property type="protein sequence ID" value="RSM03662.1"/>
    <property type="molecule type" value="Genomic_DNA"/>
</dbReference>
<dbReference type="Proteomes" id="UP000287144">
    <property type="component" value="Unassembled WGS sequence"/>
</dbReference>
<feature type="compositionally biased region" description="Basic and acidic residues" evidence="1">
    <location>
        <begin position="216"/>
        <end position="241"/>
    </location>
</feature>
<comment type="caution">
    <text evidence="2">The sequence shown here is derived from an EMBL/GenBank/DDBJ whole genome shotgun (WGS) entry which is preliminary data.</text>
</comment>
<feature type="region of interest" description="Disordered" evidence="1">
    <location>
        <begin position="196"/>
        <end position="243"/>
    </location>
</feature>
<dbReference type="STRING" id="1325735.A0A428TNW7"/>
<proteinExistence type="predicted"/>
<evidence type="ECO:0000256" key="1">
    <source>
        <dbReference type="SAM" id="MobiDB-lite"/>
    </source>
</evidence>
<evidence type="ECO:0008006" key="4">
    <source>
        <dbReference type="Google" id="ProtNLM"/>
    </source>
</evidence>
<evidence type="ECO:0000313" key="2">
    <source>
        <dbReference type="EMBL" id="RSM03662.1"/>
    </source>
</evidence>